<comment type="subcellular location">
    <subcellularLocation>
        <location evidence="1">Cell membrane</location>
        <topology evidence="1">Multi-pass membrane protein</topology>
    </subcellularLocation>
    <subcellularLocation>
        <location evidence="13">Peroxisome membrane</location>
    </subcellularLocation>
</comment>
<name>A0A258HGT5_9CAUL</name>
<dbReference type="InterPro" id="IPR045851">
    <property type="entry name" value="AMP-bd_C_sf"/>
</dbReference>
<evidence type="ECO:0000256" key="3">
    <source>
        <dbReference type="ARBA" id="ARBA00022448"/>
    </source>
</evidence>
<evidence type="ECO:0000256" key="8">
    <source>
        <dbReference type="ARBA" id="ARBA00022840"/>
    </source>
</evidence>
<reference evidence="16 17" key="1">
    <citation type="submission" date="2017-03" db="EMBL/GenBank/DDBJ databases">
        <title>Lifting the veil on microbial sulfur biogeochemistry in mining wastewaters.</title>
        <authorList>
            <person name="Kantor R.S."/>
            <person name="Colenbrander Nelson T."/>
            <person name="Marshall S."/>
            <person name="Bennett D."/>
            <person name="Apte S."/>
            <person name="Camacho D."/>
            <person name="Thomas B.C."/>
            <person name="Warren L.A."/>
            <person name="Banfield J.F."/>
        </authorList>
    </citation>
    <scope>NUCLEOTIDE SEQUENCE [LARGE SCALE GENOMIC DNA]</scope>
    <source>
        <strain evidence="16">32-68-21</strain>
    </source>
</reference>
<dbReference type="PROSITE" id="PS00455">
    <property type="entry name" value="AMP_BINDING"/>
    <property type="match status" value="1"/>
</dbReference>
<keyword evidence="9" id="KW-1133">Transmembrane helix</keyword>
<keyword evidence="10" id="KW-0445">Lipid transport</keyword>
<organism evidence="16 17">
    <name type="scientific">Brevundimonas subvibrioides</name>
    <dbReference type="NCBI Taxonomy" id="74313"/>
    <lineage>
        <taxon>Bacteria</taxon>
        <taxon>Pseudomonadati</taxon>
        <taxon>Pseudomonadota</taxon>
        <taxon>Alphaproteobacteria</taxon>
        <taxon>Caulobacterales</taxon>
        <taxon>Caulobacteraceae</taxon>
        <taxon>Brevundimonas</taxon>
    </lineage>
</organism>
<dbReference type="Proteomes" id="UP000216147">
    <property type="component" value="Unassembled WGS sequence"/>
</dbReference>
<dbReference type="EMBL" id="NCEQ01000013">
    <property type="protein sequence ID" value="OYX55563.1"/>
    <property type="molecule type" value="Genomic_DNA"/>
</dbReference>
<keyword evidence="8" id="KW-0067">ATP-binding</keyword>
<dbReference type="PANTHER" id="PTHR43107:SF15">
    <property type="entry name" value="FATTY ACID TRANSPORT PROTEIN 3, ISOFORM A"/>
    <property type="match status" value="1"/>
</dbReference>
<keyword evidence="6" id="KW-0812">Transmembrane</keyword>
<dbReference type="GO" id="GO:0005524">
    <property type="term" value="F:ATP binding"/>
    <property type="evidence" value="ECO:0007669"/>
    <property type="project" value="UniProtKB-KW"/>
</dbReference>
<proteinExistence type="inferred from homology"/>
<keyword evidence="7" id="KW-0547">Nucleotide-binding</keyword>
<comment type="similarity">
    <text evidence="2">Belongs to the ATP-dependent AMP-binding enzyme family.</text>
</comment>
<dbReference type="GO" id="GO:0005324">
    <property type="term" value="F:long-chain fatty acid transmembrane transporter activity"/>
    <property type="evidence" value="ECO:0007669"/>
    <property type="project" value="TreeGrafter"/>
</dbReference>
<evidence type="ECO:0000256" key="9">
    <source>
        <dbReference type="ARBA" id="ARBA00022989"/>
    </source>
</evidence>
<dbReference type="AlphaFoldDB" id="A0A258HGT5"/>
<feature type="domain" description="AMP-binding enzyme C-terminal" evidence="15">
    <location>
        <begin position="478"/>
        <end position="552"/>
    </location>
</feature>
<dbReference type="InterPro" id="IPR020845">
    <property type="entry name" value="AMP-binding_CS"/>
</dbReference>
<evidence type="ECO:0000256" key="12">
    <source>
        <dbReference type="ARBA" id="ARBA00023140"/>
    </source>
</evidence>
<gene>
    <name evidence="16" type="ORF">B7Y86_12965</name>
</gene>
<evidence type="ECO:0000256" key="10">
    <source>
        <dbReference type="ARBA" id="ARBA00023055"/>
    </source>
</evidence>
<comment type="caution">
    <text evidence="16">The sequence shown here is derived from an EMBL/GenBank/DDBJ whole genome shotgun (WGS) entry which is preliminary data.</text>
</comment>
<dbReference type="GO" id="GO:0004467">
    <property type="term" value="F:long-chain fatty acid-CoA ligase activity"/>
    <property type="evidence" value="ECO:0007669"/>
    <property type="project" value="TreeGrafter"/>
</dbReference>
<evidence type="ECO:0000256" key="4">
    <source>
        <dbReference type="ARBA" id="ARBA00022475"/>
    </source>
</evidence>
<dbReference type="SUPFAM" id="SSF56801">
    <property type="entry name" value="Acetyl-CoA synthetase-like"/>
    <property type="match status" value="1"/>
</dbReference>
<evidence type="ECO:0000259" key="15">
    <source>
        <dbReference type="Pfam" id="PF13193"/>
    </source>
</evidence>
<evidence type="ECO:0000256" key="1">
    <source>
        <dbReference type="ARBA" id="ARBA00004651"/>
    </source>
</evidence>
<evidence type="ECO:0000259" key="14">
    <source>
        <dbReference type="Pfam" id="PF00501"/>
    </source>
</evidence>
<evidence type="ECO:0000256" key="5">
    <source>
        <dbReference type="ARBA" id="ARBA00022598"/>
    </source>
</evidence>
<accession>A0A258HGT5</accession>
<keyword evidence="4" id="KW-1003">Cell membrane</keyword>
<feature type="domain" description="AMP-dependent synthetase/ligase" evidence="14">
    <location>
        <begin position="39"/>
        <end position="389"/>
    </location>
</feature>
<dbReference type="FunFam" id="3.40.50.12780:FF:000019">
    <property type="entry name" value="Long-chain fatty acid transporter"/>
    <property type="match status" value="1"/>
</dbReference>
<dbReference type="PANTHER" id="PTHR43107">
    <property type="entry name" value="LONG-CHAIN FATTY ACID TRANSPORT PROTEIN"/>
    <property type="match status" value="1"/>
</dbReference>
<evidence type="ECO:0000256" key="6">
    <source>
        <dbReference type="ARBA" id="ARBA00022692"/>
    </source>
</evidence>
<evidence type="ECO:0000256" key="11">
    <source>
        <dbReference type="ARBA" id="ARBA00023136"/>
    </source>
</evidence>
<keyword evidence="12" id="KW-0576">Peroxisome</keyword>
<evidence type="ECO:0000256" key="13">
    <source>
        <dbReference type="ARBA" id="ARBA00046271"/>
    </source>
</evidence>
<dbReference type="InterPro" id="IPR000873">
    <property type="entry name" value="AMP-dep_synth/lig_dom"/>
</dbReference>
<evidence type="ECO:0000313" key="16">
    <source>
        <dbReference type="EMBL" id="OYX55563.1"/>
    </source>
</evidence>
<evidence type="ECO:0000313" key="17">
    <source>
        <dbReference type="Proteomes" id="UP000216147"/>
    </source>
</evidence>
<dbReference type="Pfam" id="PF13193">
    <property type="entry name" value="AMP-binding_C"/>
    <property type="match status" value="1"/>
</dbReference>
<dbReference type="NCBIfam" id="NF006134">
    <property type="entry name" value="PRK08279.1"/>
    <property type="match status" value="1"/>
</dbReference>
<dbReference type="InterPro" id="IPR042099">
    <property type="entry name" value="ANL_N_sf"/>
</dbReference>
<keyword evidence="5" id="KW-0436">Ligase</keyword>
<protein>
    <submittedName>
        <fullName evidence="16">Long-chain-acyl-CoA synthetase</fullName>
    </submittedName>
</protein>
<keyword evidence="11" id="KW-0472">Membrane</keyword>
<dbReference type="Gene3D" id="3.40.50.12780">
    <property type="entry name" value="N-terminal domain of ligase-like"/>
    <property type="match status" value="1"/>
</dbReference>
<evidence type="ECO:0000256" key="7">
    <source>
        <dbReference type="ARBA" id="ARBA00022741"/>
    </source>
</evidence>
<dbReference type="Gene3D" id="3.30.300.30">
    <property type="match status" value="1"/>
</dbReference>
<sequence length="599" mass="66412">MGLAANIRRDLKFAAGLRRLLKRIKPIALDSDVLVCDDFEEAVDKFSDNIALEDEHRSLTYRDLDGMANRYAHWARSRNLRRTDVIALVMTNRAEYIAAWMGFSKAGIATALINTNLTGQALAHCLNIAGVAVVVADEETWRKCEEARPFVSRTMMLWVLGLRDADEVSERRGLDNAVRSGSSVRPNRSIRDGLTNRDTALYIYTSGTTGMPKAARIHHARARTYMRAFAGCTQSTPTDRIFNVLPLYHSTGGLVGVGPALLNGGRLILRRKFSTSSFWQDVNTSGATMFVYIGELCRYLVNGPPQEGERGHKIRLAFGNGLRPDVWPDFQSRFAIPEILEFYGSTEGNVSLFNFDGKQGAIGRVPKFLKKQINIRLVAFDVDTEEPVRLANGLVREASAGEIGEAIGMIGDNIRHDFSGYADKAASEKKILTDVFQRGDRWFRTGDLMRQDSEGYFYFVDRIGDTFRWKGENVSTAEVEQRLADAPGVNEVIAYGVPVPGTDGKAGMVTVVVEGRFSAKDFAAWADEQLPPYARPVFVRLAKTLETTGTFKYRKVDLVAEGFDPAKIDGQIYVRGGKSGYTKLTADGFAAIQSGHNRL</sequence>
<keyword evidence="3" id="KW-0813">Transport</keyword>
<evidence type="ECO:0000256" key="2">
    <source>
        <dbReference type="ARBA" id="ARBA00006432"/>
    </source>
</evidence>
<dbReference type="GO" id="GO:0044539">
    <property type="term" value="P:long-chain fatty acid import into cell"/>
    <property type="evidence" value="ECO:0007669"/>
    <property type="project" value="TreeGrafter"/>
</dbReference>
<dbReference type="GO" id="GO:0005886">
    <property type="term" value="C:plasma membrane"/>
    <property type="evidence" value="ECO:0007669"/>
    <property type="project" value="UniProtKB-SubCell"/>
</dbReference>
<dbReference type="Pfam" id="PF00501">
    <property type="entry name" value="AMP-binding"/>
    <property type="match status" value="1"/>
</dbReference>
<dbReference type="InterPro" id="IPR025110">
    <property type="entry name" value="AMP-bd_C"/>
</dbReference>